<dbReference type="Pfam" id="PF20906">
    <property type="entry name" value="S-Me-THD_C"/>
    <property type="match status" value="1"/>
</dbReference>
<dbReference type="InterPro" id="IPR010318">
    <property type="entry name" value="S-Me-THD_N"/>
</dbReference>
<dbReference type="EMBL" id="JAANBB010000056">
    <property type="protein sequence ID" value="KAF7552726.1"/>
    <property type="molecule type" value="Genomic_DNA"/>
</dbReference>
<dbReference type="Pfam" id="PF06032">
    <property type="entry name" value="S-Me-THD_N"/>
    <property type="match status" value="1"/>
</dbReference>
<dbReference type="Pfam" id="PF01968">
    <property type="entry name" value="Hydantoinase_A"/>
    <property type="match status" value="1"/>
</dbReference>
<reference evidence="5" key="1">
    <citation type="submission" date="2020-03" db="EMBL/GenBank/DDBJ databases">
        <title>Draft Genome Sequence of Cylindrodendrum hubeiense.</title>
        <authorList>
            <person name="Buettner E."/>
            <person name="Kellner H."/>
        </authorList>
    </citation>
    <scope>NUCLEOTIDE SEQUENCE</scope>
    <source>
        <strain evidence="5">IHI 201604</strain>
    </source>
</reference>
<keyword evidence="1" id="KW-0539">Nucleus</keyword>
<evidence type="ECO:0000259" key="2">
    <source>
        <dbReference type="Pfam" id="PF01968"/>
    </source>
</evidence>
<evidence type="ECO:0000259" key="4">
    <source>
        <dbReference type="Pfam" id="PF20906"/>
    </source>
</evidence>
<name>A0A9P5HEI4_9HYPO</name>
<evidence type="ECO:0000256" key="1">
    <source>
        <dbReference type="ARBA" id="ARBA00023242"/>
    </source>
</evidence>
<accession>A0A9P5HEI4</accession>
<dbReference type="InterPro" id="IPR043129">
    <property type="entry name" value="ATPase_NBD"/>
</dbReference>
<organism evidence="5 6">
    <name type="scientific">Cylindrodendrum hubeiense</name>
    <dbReference type="NCBI Taxonomy" id="595255"/>
    <lineage>
        <taxon>Eukaryota</taxon>
        <taxon>Fungi</taxon>
        <taxon>Dikarya</taxon>
        <taxon>Ascomycota</taxon>
        <taxon>Pezizomycotina</taxon>
        <taxon>Sordariomycetes</taxon>
        <taxon>Hypocreomycetidae</taxon>
        <taxon>Hypocreales</taxon>
        <taxon>Nectriaceae</taxon>
        <taxon>Cylindrodendrum</taxon>
    </lineage>
</organism>
<dbReference type="SUPFAM" id="SSF160991">
    <property type="entry name" value="CV3147-like"/>
    <property type="match status" value="1"/>
</dbReference>
<feature type="domain" description="S-Me-THD N-terminal" evidence="3">
    <location>
        <begin position="473"/>
        <end position="631"/>
    </location>
</feature>
<dbReference type="InterPro" id="IPR001138">
    <property type="entry name" value="Zn2Cys6_DnaBD"/>
</dbReference>
<protein>
    <recommendedName>
        <fullName evidence="7">Hydantoinase A/oxoprolinase domain-containing protein</fullName>
    </recommendedName>
</protein>
<evidence type="ECO:0000313" key="6">
    <source>
        <dbReference type="Proteomes" id="UP000722485"/>
    </source>
</evidence>
<comment type="caution">
    <text evidence="5">The sequence shown here is derived from an EMBL/GenBank/DDBJ whole genome shotgun (WGS) entry which is preliminary data.</text>
</comment>
<dbReference type="Pfam" id="PF11951">
    <property type="entry name" value="Fungal_trans_2"/>
    <property type="match status" value="1"/>
</dbReference>
<dbReference type="OrthoDB" id="5404895at2759"/>
<dbReference type="Proteomes" id="UP000722485">
    <property type="component" value="Unassembled WGS sequence"/>
</dbReference>
<dbReference type="PANTHER" id="PTHR11365:SF10">
    <property type="entry name" value="HYDANTOINASE_OXOPROLINASE"/>
    <property type="match status" value="1"/>
</dbReference>
<sequence length="1290" mass="139821">MAITSGKELYRIGVDVVDGRTIKDIRVDEVTAHAHEIRQRKIPTVVIVGIFSPLDTADISQESQVKQILQQEIPGIDVVCSRDIGRIGFVERENTAILNGSILRFARRTIQGFRRAISELGLNCPLYLTQNDGTIIEAEAAALAPIKTFSSGATNSLTGAIFLSGIHEAGSNIDLQNSQVIMVDIGGTTSDFAALSPSGFPRQASATATVAGIRTAFSMPEVISIGLGGGSLVQVDDTGHVSVGPISVGHRLRTESLCYGGTKFTATDIVVAQNLHGDSLPSGKVDVAPEIVRKATHQIAAQLERCIDTMKTSDADVMLLLVGGGSIIQGAELRNVSGDVDRIVIPEGRSHAAIVEDLKAEAIKLAHHNGARVGSVEVMELELIPLQYATNDAVRVIAKATGELEWKLSTTTSPSETATPIIDFVEFNEVEDGPADCNGVHIPSKELTSSFDLDTYVPEVSDATGEWFVSEIDLEFIGEGCGILGTGGGGSVHSALLHSLETLRTTPPKRMRIIEAGSLPPKSNVAMIAFAGAPSVSNERLIGGNELASASQELARFLGLQGYEAMMAAEIGGSNGMRTFASAANMDLPIVDADTMGRAFPKVDMALPYVFGQASPAPAVLSDARGNVQVIARVEDSHRFESIIRSACVELGLFAALVIPGGRLLYTGKVIDIRREVKGGWTIGTATLEPFDDEECDTRQTTSRQLILTYQFSSALLQDEAQTTPSEILCITPDLITVIDSHSGTALATHELRYGLRVAVIAMPAHPLWMTKAGLEAGGPQAFGLDHAYQPLDRKVLCDRTLPTCHRCAASGRDCSGYELRLSWPKAGDKRRALIGPDTPGTNSLGNPADLLFINASFWDVEMHRDKLLSKSQYQRAIAQRSSQATRLHHMRELAQPVLDTPVSWMPLNLSDLDKGLLQYFVSVASFSLPSFGLDASMIRHAIIRMALSGNTPATTAVLKSALALASLYRDGPRNRAALLKVSALRALSASANTKFGSAECIQHVAAGMLLCSFEVQQASETSSHWLWYICGSKDIIKTAKLEDSAHNSDFTALIGWVHYYDVLVRFSLRYWQILHDIDNIQSDDPNFQNFSPTVCSRSRAANLVGTSHTILDLLSEICDAILAPSDPEYYSDEYRQYLDVLEWRLRNIQIEDPGTTSDTSEADTAKATKLYQLAALTYVTRSSEKSADQSEKVREWIKEAFDILSHLNVCKAPFPLFVFGCEAGNDELRAIILKVISKTENVAHIQSLERVKSMLEFIWVQNDLVDVHMDYTDQLGRIFGSSDILPAMV</sequence>
<dbReference type="GO" id="GO:0008270">
    <property type="term" value="F:zinc ion binding"/>
    <property type="evidence" value="ECO:0007669"/>
    <property type="project" value="InterPro"/>
</dbReference>
<evidence type="ECO:0008006" key="7">
    <source>
        <dbReference type="Google" id="ProtNLM"/>
    </source>
</evidence>
<dbReference type="InterPro" id="IPR002821">
    <property type="entry name" value="Hydantoinase_A"/>
</dbReference>
<dbReference type="InterPro" id="IPR027479">
    <property type="entry name" value="S-Me-THD_N_sf"/>
</dbReference>
<dbReference type="InterPro" id="IPR045079">
    <property type="entry name" value="Oxoprolinase-like"/>
</dbReference>
<dbReference type="PANTHER" id="PTHR11365">
    <property type="entry name" value="5-OXOPROLINASE RELATED"/>
    <property type="match status" value="1"/>
</dbReference>
<gene>
    <name evidence="5" type="ORF">G7Z17_g4114</name>
</gene>
<dbReference type="InterPro" id="IPR048350">
    <property type="entry name" value="S-Me-THD-like_C"/>
</dbReference>
<dbReference type="SUPFAM" id="SSF53067">
    <property type="entry name" value="Actin-like ATPase domain"/>
    <property type="match status" value="1"/>
</dbReference>
<keyword evidence="6" id="KW-1185">Reference proteome</keyword>
<feature type="domain" description="Hydantoinase A/oxoprolinase" evidence="2">
    <location>
        <begin position="92"/>
        <end position="307"/>
    </location>
</feature>
<feature type="domain" description="S-Me-THD-like C-terminal" evidence="4">
    <location>
        <begin position="662"/>
        <end position="792"/>
    </location>
</feature>
<dbReference type="GO" id="GO:0016787">
    <property type="term" value="F:hydrolase activity"/>
    <property type="evidence" value="ECO:0007669"/>
    <property type="project" value="InterPro"/>
</dbReference>
<dbReference type="InterPro" id="IPR021858">
    <property type="entry name" value="Fun_TF"/>
</dbReference>
<dbReference type="Gene3D" id="3.40.1610.10">
    <property type="entry name" value="CV3147-like domain"/>
    <property type="match status" value="1"/>
</dbReference>
<evidence type="ECO:0000259" key="3">
    <source>
        <dbReference type="Pfam" id="PF06032"/>
    </source>
</evidence>
<evidence type="ECO:0000313" key="5">
    <source>
        <dbReference type="EMBL" id="KAF7552726.1"/>
    </source>
</evidence>
<proteinExistence type="predicted"/>
<dbReference type="CDD" id="cd00067">
    <property type="entry name" value="GAL4"/>
    <property type="match status" value="1"/>
</dbReference>
<dbReference type="GO" id="GO:0000981">
    <property type="term" value="F:DNA-binding transcription factor activity, RNA polymerase II-specific"/>
    <property type="evidence" value="ECO:0007669"/>
    <property type="project" value="InterPro"/>
</dbReference>